<dbReference type="InterPro" id="IPR000014">
    <property type="entry name" value="PAS"/>
</dbReference>
<keyword evidence="4" id="KW-0808">Transferase</keyword>
<dbReference type="InterPro" id="IPR036890">
    <property type="entry name" value="HATPase_C_sf"/>
</dbReference>
<dbReference type="Proteomes" id="UP000069906">
    <property type="component" value="Chromosome"/>
</dbReference>
<dbReference type="SMART" id="SM00387">
    <property type="entry name" value="HATPase_c"/>
    <property type="match status" value="1"/>
</dbReference>
<dbReference type="InterPro" id="IPR005467">
    <property type="entry name" value="His_kinase_dom"/>
</dbReference>
<keyword evidence="12" id="KW-1185">Reference proteome</keyword>
<dbReference type="AlphaFoldDB" id="A0A0F7PCK8"/>
<dbReference type="SUPFAM" id="SSF55785">
    <property type="entry name" value="PYP-like sensor domain (PAS domain)"/>
    <property type="match status" value="2"/>
</dbReference>
<keyword evidence="5 9" id="KW-0418">Kinase</keyword>
<dbReference type="PANTHER" id="PTHR43304">
    <property type="entry name" value="PHYTOCHROME-LIKE PROTEIN CPH1"/>
    <property type="match status" value="1"/>
</dbReference>
<dbReference type="PRINTS" id="PR00344">
    <property type="entry name" value="BCTRLSENSOR"/>
</dbReference>
<dbReference type="PANTHER" id="PTHR43304:SF1">
    <property type="entry name" value="PAC DOMAIN-CONTAINING PROTEIN"/>
    <property type="match status" value="1"/>
</dbReference>
<dbReference type="NCBIfam" id="TIGR00229">
    <property type="entry name" value="sensory_box"/>
    <property type="match status" value="2"/>
</dbReference>
<dbReference type="CDD" id="cd00075">
    <property type="entry name" value="HATPase"/>
    <property type="match status" value="1"/>
</dbReference>
<evidence type="ECO:0000259" key="7">
    <source>
        <dbReference type="PROSITE" id="PS50112"/>
    </source>
</evidence>
<feature type="domain" description="PAC" evidence="8">
    <location>
        <begin position="202"/>
        <end position="252"/>
    </location>
</feature>
<organism evidence="9 12">
    <name type="scientific">Halanaeroarchaeum sulfurireducens</name>
    <dbReference type="NCBI Taxonomy" id="1604004"/>
    <lineage>
        <taxon>Archaea</taxon>
        <taxon>Methanobacteriati</taxon>
        <taxon>Methanobacteriota</taxon>
        <taxon>Stenosarchaea group</taxon>
        <taxon>Halobacteria</taxon>
        <taxon>Halobacteriales</taxon>
        <taxon>Halobacteriaceae</taxon>
        <taxon>Halanaeroarchaeum</taxon>
    </lineage>
</organism>
<feature type="domain" description="PAS" evidence="7">
    <location>
        <begin position="27"/>
        <end position="73"/>
    </location>
</feature>
<dbReference type="Pfam" id="PF02518">
    <property type="entry name" value="HATPase_c"/>
    <property type="match status" value="1"/>
</dbReference>
<keyword evidence="3" id="KW-0597">Phosphoprotein</keyword>
<evidence type="ECO:0000259" key="8">
    <source>
        <dbReference type="PROSITE" id="PS50113"/>
    </source>
</evidence>
<dbReference type="EC" id="2.7.13.3" evidence="2"/>
<dbReference type="PROSITE" id="PS50109">
    <property type="entry name" value="HIS_KIN"/>
    <property type="match status" value="1"/>
</dbReference>
<dbReference type="Gene3D" id="3.30.565.10">
    <property type="entry name" value="Histidine kinase-like ATPase, C-terminal domain"/>
    <property type="match status" value="1"/>
</dbReference>
<dbReference type="CDD" id="cd00130">
    <property type="entry name" value="PAS"/>
    <property type="match status" value="1"/>
</dbReference>
<dbReference type="GO" id="GO:0004673">
    <property type="term" value="F:protein histidine kinase activity"/>
    <property type="evidence" value="ECO:0007669"/>
    <property type="project" value="UniProtKB-EC"/>
</dbReference>
<dbReference type="HOGENOM" id="CLU_000445_114_58_2"/>
<evidence type="ECO:0000256" key="4">
    <source>
        <dbReference type="ARBA" id="ARBA00022679"/>
    </source>
</evidence>
<evidence type="ECO:0000313" key="10">
    <source>
        <dbReference type="EMBL" id="ALG81781.1"/>
    </source>
</evidence>
<dbReference type="InterPro" id="IPR003594">
    <property type="entry name" value="HATPase_dom"/>
</dbReference>
<dbReference type="SMART" id="SM00091">
    <property type="entry name" value="PAS"/>
    <property type="match status" value="1"/>
</dbReference>
<dbReference type="InterPro" id="IPR004358">
    <property type="entry name" value="Sig_transdc_His_kin-like_C"/>
</dbReference>
<evidence type="ECO:0000313" key="11">
    <source>
        <dbReference type="Proteomes" id="UP000060390"/>
    </source>
</evidence>
<evidence type="ECO:0000256" key="5">
    <source>
        <dbReference type="ARBA" id="ARBA00022777"/>
    </source>
</evidence>
<name>A0A0F7PCK8_9EURY</name>
<dbReference type="EMBL" id="CP008874">
    <property type="protein sequence ID" value="AKH97379.1"/>
    <property type="molecule type" value="Genomic_DNA"/>
</dbReference>
<dbReference type="InterPro" id="IPR052162">
    <property type="entry name" value="Sensor_kinase/Photoreceptor"/>
</dbReference>
<evidence type="ECO:0000259" key="6">
    <source>
        <dbReference type="PROSITE" id="PS50109"/>
    </source>
</evidence>
<dbReference type="EMBL" id="CP011564">
    <property type="protein sequence ID" value="ALG81781.1"/>
    <property type="molecule type" value="Genomic_DNA"/>
</dbReference>
<evidence type="ECO:0000313" key="9">
    <source>
        <dbReference type="EMBL" id="AKH97379.1"/>
    </source>
</evidence>
<dbReference type="InterPro" id="IPR035965">
    <property type="entry name" value="PAS-like_dom_sf"/>
</dbReference>
<sequence>MLTTEQLPKHILDQTRDGIRIVQDCEIIYANDSFAEMAGYDKAEIVGQPSDFLIASEHVDQIRELHTARMAGEDPPETYEVALTTNGGSTLPVELSVSRIQIEGGPASLSIFRDITERKRRERELQNKRENLRRTEELGNMGGWVWNVESDAIEFTDGLNHVLGLSNDGEFTLEAAIEMVDADHRQDIDRAIEQCLENERPFDQTVRLVTREGNQIWAEILGECAEEPDGLKMRGVMRDVTHLREREQRLKVLNRVLRHNLRNDLNNVVGRSQMIDEQLSDIHSSAAEKRAQSIKTHFAKIRTTLCDLLSLAEKTRRFGSVIETIGTRRHTDLKQMLTEIGSAYRTEYPDADIRIHADRVDAYGYPAAIKMTVKELLENAITHNDSEDPAVTITTEQIGDSVVRIEIRDNGPGIPETEKTVLESGEETPLEHGSGIGLWLANWLVLRNKGTIHISENEPRGTVVTVELPAGS</sequence>
<proteinExistence type="predicted"/>
<dbReference type="InterPro" id="IPR000700">
    <property type="entry name" value="PAS-assoc_C"/>
</dbReference>
<dbReference type="PROSITE" id="PS50113">
    <property type="entry name" value="PAC"/>
    <property type="match status" value="2"/>
</dbReference>
<evidence type="ECO:0000256" key="3">
    <source>
        <dbReference type="ARBA" id="ARBA00022553"/>
    </source>
</evidence>
<evidence type="ECO:0000256" key="2">
    <source>
        <dbReference type="ARBA" id="ARBA00012438"/>
    </source>
</evidence>
<comment type="catalytic activity">
    <reaction evidence="1">
        <text>ATP + protein L-histidine = ADP + protein N-phospho-L-histidine.</text>
        <dbReference type="EC" id="2.7.13.3"/>
    </reaction>
</comment>
<reference evidence="11" key="2">
    <citation type="submission" date="2015-05" db="EMBL/GenBank/DDBJ databases">
        <title>Complete genome sequence of Halanaeroarchaeum sulfurireducens type strain M27-SA2, a sulfate-reducer haloarchaeon from marine anoxic lake Medee.</title>
        <authorList>
            <person name="Messina E."/>
            <person name="Kublanov I.V."/>
            <person name="Toshchakov S."/>
            <person name="Arcadi E."/>
            <person name="La Spada G."/>
            <person name="La Cono V."/>
            <person name="Yakimov M.M."/>
        </authorList>
    </citation>
    <scope>NUCLEOTIDE SEQUENCE [LARGE SCALE GENOMIC DNA]</scope>
    <source>
        <strain evidence="11">M27-SA2</strain>
    </source>
</reference>
<reference evidence="9 12" key="1">
    <citation type="journal article" date="2015" name="ISME J.">
        <title>Elemental sulfur and acetate can support life of a novel strictly anaerobic haloarchaeon.</title>
        <authorList>
            <person name="Sorokin D.Y."/>
            <person name="Kublanov I.V."/>
            <person name="Gavrilov S.N."/>
            <person name="Rojo D."/>
            <person name="Roman P."/>
            <person name="Golyshin P.N."/>
            <person name="Slepak V.Z."/>
            <person name="Smedile F."/>
            <person name="Ferrer M."/>
            <person name="Messina E."/>
            <person name="La Cono V."/>
            <person name="Yakimov M.M."/>
        </authorList>
    </citation>
    <scope>NUCLEOTIDE SEQUENCE [LARGE SCALE GENOMIC DNA]</scope>
    <source>
        <strain evidence="9 12">HSR2</strain>
    </source>
</reference>
<dbReference type="Pfam" id="PF13426">
    <property type="entry name" value="PAS_9"/>
    <property type="match status" value="2"/>
</dbReference>
<dbReference type="Gene3D" id="3.30.450.20">
    <property type="entry name" value="PAS domain"/>
    <property type="match status" value="2"/>
</dbReference>
<reference evidence="10 11" key="3">
    <citation type="journal article" date="2016" name="Stand. Genomic Sci.">
        <title>Complete genome sequence of 'Halanaeroarchaeum sulfurireducens' M27-SA2, a sulfur-reducing and acetate-oxidizing haloarchaeon from the deep-sea hypersaline anoxic lake Medee.</title>
        <authorList>
            <person name="Messina E."/>
            <person name="Sorokin D.Y."/>
            <person name="Kublanov I.V."/>
            <person name="Toshchakov S."/>
            <person name="Lopatina A."/>
            <person name="Arcadi E."/>
            <person name="Smedile F."/>
            <person name="La Spada G."/>
            <person name="La Cono V."/>
            <person name="Yakimov M.M."/>
        </authorList>
    </citation>
    <scope>NUCLEOTIDE SEQUENCE [LARGE SCALE GENOMIC DNA]</scope>
    <source>
        <strain evidence="10 11">M27-SA2</strain>
    </source>
</reference>
<dbReference type="SUPFAM" id="SSF55874">
    <property type="entry name" value="ATPase domain of HSP90 chaperone/DNA topoisomerase II/histidine kinase"/>
    <property type="match status" value="1"/>
</dbReference>
<dbReference type="PROSITE" id="PS50112">
    <property type="entry name" value="PAS"/>
    <property type="match status" value="1"/>
</dbReference>
<dbReference type="Proteomes" id="UP000060390">
    <property type="component" value="Chromosome"/>
</dbReference>
<dbReference type="PATRIC" id="fig|1604004.4.peg.926"/>
<feature type="domain" description="PAC" evidence="8">
    <location>
        <begin position="77"/>
        <end position="127"/>
    </location>
</feature>
<dbReference type="KEGG" id="hsf:HLASA_0884"/>
<evidence type="ECO:0000313" key="12">
    <source>
        <dbReference type="Proteomes" id="UP000069906"/>
    </source>
</evidence>
<dbReference type="KEGG" id="hsu:HLASF_0887"/>
<accession>A0A0F7PCK8</accession>
<gene>
    <name evidence="10" type="ORF">HLASA_0884</name>
    <name evidence="9" type="ORF">HLASF_0887</name>
</gene>
<feature type="domain" description="Histidine kinase" evidence="6">
    <location>
        <begin position="256"/>
        <end position="472"/>
    </location>
</feature>
<protein>
    <recommendedName>
        <fullName evidence="2">histidine kinase</fullName>
        <ecNumber evidence="2">2.7.13.3</ecNumber>
    </recommendedName>
</protein>
<evidence type="ECO:0000256" key="1">
    <source>
        <dbReference type="ARBA" id="ARBA00000085"/>
    </source>
</evidence>
<dbReference type="STRING" id="1604004.HLASA_0884"/>